<dbReference type="GO" id="GO:0008408">
    <property type="term" value="F:3'-5' exonuclease activity"/>
    <property type="evidence" value="ECO:0007669"/>
    <property type="project" value="InterPro"/>
</dbReference>
<evidence type="ECO:0000259" key="1">
    <source>
        <dbReference type="SMART" id="SM00474"/>
    </source>
</evidence>
<organism evidence="2 3">
    <name type="scientific">Lentinus brumalis</name>
    <dbReference type="NCBI Taxonomy" id="2498619"/>
    <lineage>
        <taxon>Eukaryota</taxon>
        <taxon>Fungi</taxon>
        <taxon>Dikarya</taxon>
        <taxon>Basidiomycota</taxon>
        <taxon>Agaricomycotina</taxon>
        <taxon>Agaricomycetes</taxon>
        <taxon>Polyporales</taxon>
        <taxon>Polyporaceae</taxon>
        <taxon>Lentinus</taxon>
    </lineage>
</organism>
<dbReference type="InterPro" id="IPR012337">
    <property type="entry name" value="RNaseH-like_sf"/>
</dbReference>
<evidence type="ECO:0000313" key="3">
    <source>
        <dbReference type="Proteomes" id="UP000256964"/>
    </source>
</evidence>
<dbReference type="PANTHER" id="PTHR43040">
    <property type="entry name" value="RIBONUCLEASE D"/>
    <property type="match status" value="1"/>
</dbReference>
<dbReference type="EMBL" id="KZ857436">
    <property type="protein sequence ID" value="RDX45592.1"/>
    <property type="molecule type" value="Genomic_DNA"/>
</dbReference>
<feature type="domain" description="3'-5' exonuclease" evidence="1">
    <location>
        <begin position="6"/>
        <end position="225"/>
    </location>
</feature>
<dbReference type="Proteomes" id="UP000256964">
    <property type="component" value="Unassembled WGS sequence"/>
</dbReference>
<keyword evidence="3" id="KW-1185">Reference proteome</keyword>
<dbReference type="Gene3D" id="3.30.420.10">
    <property type="entry name" value="Ribonuclease H-like superfamily/Ribonuclease H"/>
    <property type="match status" value="1"/>
</dbReference>
<proteinExistence type="predicted"/>
<dbReference type="InterPro" id="IPR002562">
    <property type="entry name" value="3'-5'_exonuclease_dom"/>
</dbReference>
<protein>
    <recommendedName>
        <fullName evidence="1">3'-5' exonuclease domain-containing protein</fullName>
    </recommendedName>
</protein>
<reference evidence="2 3" key="1">
    <citation type="journal article" date="2018" name="Biotechnol. Biofuels">
        <title>Integrative visual omics of the white-rot fungus Polyporus brumalis exposes the biotechnological potential of its oxidative enzymes for delignifying raw plant biomass.</title>
        <authorList>
            <person name="Miyauchi S."/>
            <person name="Rancon A."/>
            <person name="Drula E."/>
            <person name="Hage H."/>
            <person name="Chaduli D."/>
            <person name="Favel A."/>
            <person name="Grisel S."/>
            <person name="Henrissat B."/>
            <person name="Herpoel-Gimbert I."/>
            <person name="Ruiz-Duenas F.J."/>
            <person name="Chevret D."/>
            <person name="Hainaut M."/>
            <person name="Lin J."/>
            <person name="Wang M."/>
            <person name="Pangilinan J."/>
            <person name="Lipzen A."/>
            <person name="Lesage-Meessen L."/>
            <person name="Navarro D."/>
            <person name="Riley R."/>
            <person name="Grigoriev I.V."/>
            <person name="Zhou S."/>
            <person name="Raouche S."/>
            <person name="Rosso M.N."/>
        </authorList>
    </citation>
    <scope>NUCLEOTIDE SEQUENCE [LARGE SCALE GENOMIC DNA]</scope>
    <source>
        <strain evidence="2 3">BRFM 1820</strain>
    </source>
</reference>
<dbReference type="SMART" id="SM00474">
    <property type="entry name" value="35EXOc"/>
    <property type="match status" value="1"/>
</dbReference>
<dbReference type="PANTHER" id="PTHR43040:SF1">
    <property type="entry name" value="RIBONUCLEASE D"/>
    <property type="match status" value="1"/>
</dbReference>
<dbReference type="Pfam" id="PF01612">
    <property type="entry name" value="DNA_pol_A_exo1"/>
    <property type="match status" value="1"/>
</dbReference>
<dbReference type="InterPro" id="IPR036397">
    <property type="entry name" value="RNaseH_sf"/>
</dbReference>
<name>A0A371CZ74_9APHY</name>
<sequence length="329" mass="36603">MAASNYTLCDTYASVTVAASTLTGASTLILDCEARDLGCTNGVLSIISISDVDATTIFLIDALALPDSSHPAFTPLFDLLRSEAVTKLMWDGRADALELREVYGVELGGVLDLQLAEVVSRRNVRGEKDDFRRRRLATGYFREMALDISRNPGEYDGIYQVSGMNAALKARNIRDNKDATVLDLQKAQGSGIWLERPLPETLLRYAAHDLSLIAMLYASFMRGGWIKENNVALLKEQSARYMRTFRTREIKDLFDDSKVAMFVPLHVLEAPPGNAQLIECLWCKQQLPLRCFTVRRDAGRVQQRSTLCKLCAALAKRDSEGSRGEWVAV</sequence>
<gene>
    <name evidence="2" type="ORF">OH76DRAFT_1407986</name>
</gene>
<dbReference type="SUPFAM" id="SSF53098">
    <property type="entry name" value="Ribonuclease H-like"/>
    <property type="match status" value="1"/>
</dbReference>
<dbReference type="GO" id="GO:0003676">
    <property type="term" value="F:nucleic acid binding"/>
    <property type="evidence" value="ECO:0007669"/>
    <property type="project" value="InterPro"/>
</dbReference>
<dbReference type="OrthoDB" id="26838at2759"/>
<dbReference type="AlphaFoldDB" id="A0A371CZ74"/>
<evidence type="ECO:0000313" key="2">
    <source>
        <dbReference type="EMBL" id="RDX45592.1"/>
    </source>
</evidence>
<dbReference type="STRING" id="139420.A0A371CZ74"/>
<dbReference type="GO" id="GO:0006139">
    <property type="term" value="P:nucleobase-containing compound metabolic process"/>
    <property type="evidence" value="ECO:0007669"/>
    <property type="project" value="InterPro"/>
</dbReference>
<accession>A0A371CZ74</accession>